<feature type="binding site" evidence="2">
    <location>
        <position position="31"/>
    </location>
    <ligand>
        <name>substrate</name>
    </ligand>
</feature>
<evidence type="ECO:0000313" key="4">
    <source>
        <dbReference type="Proteomes" id="UP000176204"/>
    </source>
</evidence>
<comment type="cofactor">
    <cofactor evidence="2">
        <name>Mg(2+)</name>
        <dbReference type="ChEBI" id="CHEBI:18420"/>
    </cofactor>
    <text evidence="2">Binds 2 magnesium ions per subunit.</text>
</comment>
<feature type="active site" evidence="2">
    <location>
        <position position="18"/>
    </location>
</feature>
<dbReference type="PANTHER" id="PTHR10291:SF0">
    <property type="entry name" value="DEHYDRODOLICHYL DIPHOSPHATE SYNTHASE 2"/>
    <property type="match status" value="1"/>
</dbReference>
<comment type="function">
    <text evidence="2">Catalyzes the condensation of isopentenyl diphosphate (IPP) with allylic pyrophosphates generating different type of terpenoids.</text>
</comment>
<feature type="binding site" evidence="2">
    <location>
        <position position="205"/>
    </location>
    <ligand>
        <name>Mg(2+)</name>
        <dbReference type="ChEBI" id="CHEBI:18420"/>
    </ligand>
</feature>
<organism evidence="3 4">
    <name type="scientific">Akkermansia glycaniphila</name>
    <dbReference type="NCBI Taxonomy" id="1679444"/>
    <lineage>
        <taxon>Bacteria</taxon>
        <taxon>Pseudomonadati</taxon>
        <taxon>Verrucomicrobiota</taxon>
        <taxon>Verrucomicrobiia</taxon>
        <taxon>Verrucomicrobiales</taxon>
        <taxon>Akkermansiaceae</taxon>
        <taxon>Akkermansia</taxon>
    </lineage>
</organism>
<feature type="active site" description="Proton acceptor" evidence="2">
    <location>
        <position position="66"/>
    </location>
</feature>
<evidence type="ECO:0000256" key="2">
    <source>
        <dbReference type="HAMAP-Rule" id="MF_01139"/>
    </source>
</evidence>
<dbReference type="NCBIfam" id="NF011405">
    <property type="entry name" value="PRK14830.1"/>
    <property type="match status" value="1"/>
</dbReference>
<dbReference type="KEGG" id="agl:PYTT_0805"/>
<dbReference type="GO" id="GO:0016094">
    <property type="term" value="P:polyprenol biosynthetic process"/>
    <property type="evidence" value="ECO:0007669"/>
    <property type="project" value="TreeGrafter"/>
</dbReference>
<dbReference type="InterPro" id="IPR036424">
    <property type="entry name" value="UPP_synth-like_sf"/>
</dbReference>
<comment type="subunit">
    <text evidence="2">Homodimer.</text>
</comment>
<feature type="binding site" evidence="2">
    <location>
        <position position="67"/>
    </location>
    <ligand>
        <name>substrate</name>
    </ligand>
</feature>
<evidence type="ECO:0000256" key="1">
    <source>
        <dbReference type="ARBA" id="ARBA00022679"/>
    </source>
</evidence>
<dbReference type="SUPFAM" id="SSF64005">
    <property type="entry name" value="Undecaprenyl diphosphate synthase"/>
    <property type="match status" value="1"/>
</dbReference>
<dbReference type="GO" id="GO:0000287">
    <property type="term" value="F:magnesium ion binding"/>
    <property type="evidence" value="ECO:0007669"/>
    <property type="project" value="UniProtKB-UniRule"/>
</dbReference>
<dbReference type="InterPro" id="IPR001441">
    <property type="entry name" value="UPP_synth-like"/>
</dbReference>
<sequence>MLDIPQEKLPHHIAIIMDGNGRWAKRHGHSRRRGHTEGAQSVQKSVDFCLEYGIPWLTLYAFSTENWNRSLIEVSSLMLLLNRFIKQRTPEMMKKNVRLHCIGDLERLPAKSRAILQNAMDATRHNTALHLTLALSYGSRQEITHAIRDIAEKISSGTLAPQDITEQTVADHLDTAGIPDPDLLIRTSGEMRISNFLLWQISYAELHVTDRLWPDFDREDFETALRDYAARHRRFGKR</sequence>
<dbReference type="PANTHER" id="PTHR10291">
    <property type="entry name" value="DEHYDRODOLICHYL DIPHOSPHATE SYNTHASE FAMILY MEMBER"/>
    <property type="match status" value="1"/>
</dbReference>
<dbReference type="HAMAP" id="MF_01139">
    <property type="entry name" value="ISPT"/>
    <property type="match status" value="1"/>
</dbReference>
<dbReference type="NCBIfam" id="TIGR00055">
    <property type="entry name" value="uppS"/>
    <property type="match status" value="1"/>
</dbReference>
<dbReference type="RefSeq" id="WP_067773627.1">
    <property type="nucleotide sequence ID" value="NZ_LIGX01000013.1"/>
</dbReference>
<keyword evidence="2" id="KW-0479">Metal-binding</keyword>
<feature type="binding site" evidence="2">
    <location>
        <position position="35"/>
    </location>
    <ligand>
        <name>substrate</name>
    </ligand>
</feature>
<protein>
    <recommendedName>
        <fullName evidence="2">Isoprenyl transferase</fullName>
        <ecNumber evidence="2">2.5.1.-</ecNumber>
    </recommendedName>
</protein>
<dbReference type="AlphaFoldDB" id="A0A1C7PDT8"/>
<feature type="binding site" evidence="2">
    <location>
        <position position="18"/>
    </location>
    <ligand>
        <name>Mg(2+)</name>
        <dbReference type="ChEBI" id="CHEBI:18420"/>
    </ligand>
</feature>
<dbReference type="EC" id="2.5.1.-" evidence="2"/>
<comment type="similarity">
    <text evidence="2">Belongs to the UPP synthase family.</text>
</comment>
<dbReference type="PATRIC" id="fig|1679444.3.peg.2198"/>
<feature type="binding site" evidence="2">
    <location>
        <position position="69"/>
    </location>
    <ligand>
        <name>substrate</name>
    </ligand>
</feature>
<accession>A0A1C7PDT8</accession>
<dbReference type="Gene3D" id="3.40.1180.10">
    <property type="entry name" value="Decaprenyl diphosphate synthase-like"/>
    <property type="match status" value="1"/>
</dbReference>
<dbReference type="EMBL" id="LT629973">
    <property type="protein sequence ID" value="SEH79550.1"/>
    <property type="molecule type" value="Genomic_DNA"/>
</dbReference>
<dbReference type="PROSITE" id="PS01066">
    <property type="entry name" value="UPP_SYNTHASE"/>
    <property type="match status" value="1"/>
</dbReference>
<feature type="binding site" evidence="2">
    <location>
        <begin position="192"/>
        <end position="194"/>
    </location>
    <ligand>
        <name>substrate</name>
    </ligand>
</feature>
<feature type="binding site" evidence="2">
    <location>
        <begin position="19"/>
        <end position="22"/>
    </location>
    <ligand>
        <name>substrate</name>
    </ligand>
</feature>
<evidence type="ECO:0000313" key="3">
    <source>
        <dbReference type="EMBL" id="SEH79550.1"/>
    </source>
</evidence>
<feature type="binding site" evidence="2">
    <location>
        <begin position="63"/>
        <end position="65"/>
    </location>
    <ligand>
        <name>substrate</name>
    </ligand>
</feature>
<dbReference type="GO" id="GO:0045547">
    <property type="term" value="F:ditrans,polycis-polyprenyl diphosphate synthase [(2E,6E)-farnesyl diphosphate specific] activity"/>
    <property type="evidence" value="ECO:0007669"/>
    <property type="project" value="TreeGrafter"/>
</dbReference>
<name>A0A1C7PDT8_9BACT</name>
<keyword evidence="2" id="KW-0460">Magnesium</keyword>
<feature type="binding site" evidence="2">
    <location>
        <position position="23"/>
    </location>
    <ligand>
        <name>substrate</name>
    </ligand>
</feature>
<dbReference type="STRING" id="1679444.PYTT_0805"/>
<dbReference type="FunFam" id="3.40.1180.10:FF:000001">
    <property type="entry name" value="(2E,6E)-farnesyl-diphosphate-specific ditrans,polycis-undecaprenyl-diphosphate synthase"/>
    <property type="match status" value="1"/>
</dbReference>
<keyword evidence="1 2" id="KW-0808">Transferase</keyword>
<gene>
    <name evidence="3" type="ORF">PYTT_0805</name>
</gene>
<keyword evidence="4" id="KW-1185">Reference proteome</keyword>
<dbReference type="InterPro" id="IPR018520">
    <property type="entry name" value="UPP_synth-like_CS"/>
</dbReference>
<dbReference type="CDD" id="cd00475">
    <property type="entry name" value="Cis_IPPS"/>
    <property type="match status" value="1"/>
</dbReference>
<reference evidence="4" key="1">
    <citation type="submission" date="2016-09" db="EMBL/GenBank/DDBJ databases">
        <authorList>
            <person name="Koehorst J."/>
        </authorList>
    </citation>
    <scope>NUCLEOTIDE SEQUENCE [LARGE SCALE GENOMIC DNA]</scope>
</reference>
<dbReference type="Proteomes" id="UP000176204">
    <property type="component" value="Chromosome I"/>
</dbReference>
<proteinExistence type="inferred from homology"/>
<dbReference type="Pfam" id="PF01255">
    <property type="entry name" value="Prenyltransf"/>
    <property type="match status" value="1"/>
</dbReference>
<feature type="binding site" evidence="2">
    <location>
        <position position="186"/>
    </location>
    <ligand>
        <name>substrate</name>
    </ligand>
</feature>